<name>A0A2Z6E0H9_HYDTE</name>
<keyword evidence="8" id="KW-0998">Cell outer membrane</keyword>
<evidence type="ECO:0000256" key="9">
    <source>
        <dbReference type="ARBA" id="ARBA00033063"/>
    </source>
</evidence>
<dbReference type="InterPro" id="IPR039910">
    <property type="entry name" value="D15-like"/>
</dbReference>
<evidence type="ECO:0000256" key="5">
    <source>
        <dbReference type="ARBA" id="ARBA00022692"/>
    </source>
</evidence>
<dbReference type="RefSeq" id="WP_119335935.1">
    <property type="nucleotide sequence ID" value="NZ_AP018558.1"/>
</dbReference>
<dbReference type="GO" id="GO:0009306">
    <property type="term" value="P:protein secretion"/>
    <property type="evidence" value="ECO:0007669"/>
    <property type="project" value="TreeGrafter"/>
</dbReference>
<evidence type="ECO:0000256" key="8">
    <source>
        <dbReference type="ARBA" id="ARBA00023237"/>
    </source>
</evidence>
<dbReference type="Gene3D" id="2.40.160.50">
    <property type="entry name" value="membrane protein fhac: a member of the omp85/tpsb transporter family"/>
    <property type="match status" value="1"/>
</dbReference>
<evidence type="ECO:0000256" key="7">
    <source>
        <dbReference type="ARBA" id="ARBA00023136"/>
    </source>
</evidence>
<dbReference type="Proteomes" id="UP000262004">
    <property type="component" value="Chromosome"/>
</dbReference>
<dbReference type="EMBL" id="AP018558">
    <property type="protein sequence ID" value="BBD78296.1"/>
    <property type="molecule type" value="Genomic_DNA"/>
</dbReference>
<dbReference type="InterPro" id="IPR000184">
    <property type="entry name" value="Bac_surfAg_D15"/>
</dbReference>
<comment type="subcellular location">
    <subcellularLocation>
        <location evidence="1">Cell outer membrane</location>
    </subcellularLocation>
</comment>
<evidence type="ECO:0000256" key="4">
    <source>
        <dbReference type="ARBA" id="ARBA00022452"/>
    </source>
</evidence>
<comment type="similarity">
    <text evidence="2">Belongs to the TamA family.</text>
</comment>
<organism evidence="13 14">
    <name type="scientific">Hydrogenophilus thermoluteolus</name>
    <name type="common">Pseudomonas hydrogenothermophila</name>
    <dbReference type="NCBI Taxonomy" id="297"/>
    <lineage>
        <taxon>Bacteria</taxon>
        <taxon>Pseudomonadati</taxon>
        <taxon>Pseudomonadota</taxon>
        <taxon>Hydrogenophilia</taxon>
        <taxon>Hydrogenophilales</taxon>
        <taxon>Hydrogenophilaceae</taxon>
        <taxon>Hydrogenophilus</taxon>
    </lineage>
</organism>
<reference evidence="13 14" key="1">
    <citation type="submission" date="2018-04" db="EMBL/GenBank/DDBJ databases">
        <title>Complete genome sequence of Hydrogenophilus thermoluteolus TH-1.</title>
        <authorList>
            <person name="Arai H."/>
        </authorList>
    </citation>
    <scope>NUCLEOTIDE SEQUENCE [LARGE SCALE GENOMIC DNA]</scope>
    <source>
        <strain evidence="13 14">TH-1</strain>
    </source>
</reference>
<evidence type="ECO:0000256" key="10">
    <source>
        <dbReference type="ARBA" id="ARBA00093548"/>
    </source>
</evidence>
<dbReference type="OrthoDB" id="9769707at2"/>
<evidence type="ECO:0000256" key="6">
    <source>
        <dbReference type="ARBA" id="ARBA00022729"/>
    </source>
</evidence>
<comment type="subunit">
    <text evidence="10">Interacts with TamB to form the translocation and assembly module (TAM).</text>
</comment>
<dbReference type="PANTHER" id="PTHR12815">
    <property type="entry name" value="SORTING AND ASSEMBLY MACHINERY SAMM50 PROTEIN FAMILY MEMBER"/>
    <property type="match status" value="1"/>
</dbReference>
<dbReference type="Gene3D" id="3.10.20.310">
    <property type="entry name" value="membrane protein fhac"/>
    <property type="match status" value="3"/>
</dbReference>
<dbReference type="KEGG" id="htl:HPTL_2042"/>
<dbReference type="PANTHER" id="PTHR12815:SF47">
    <property type="entry name" value="TRANSLOCATION AND ASSEMBLY MODULE SUBUNIT TAMA"/>
    <property type="match status" value="1"/>
</dbReference>
<evidence type="ECO:0000313" key="13">
    <source>
        <dbReference type="EMBL" id="BBD78296.1"/>
    </source>
</evidence>
<keyword evidence="4" id="KW-1134">Transmembrane beta strand</keyword>
<proteinExistence type="inferred from homology"/>
<evidence type="ECO:0000256" key="2">
    <source>
        <dbReference type="ARBA" id="ARBA00010248"/>
    </source>
</evidence>
<dbReference type="GO" id="GO:0097347">
    <property type="term" value="C:TAM protein secretion complex"/>
    <property type="evidence" value="ECO:0007669"/>
    <property type="project" value="TreeGrafter"/>
</dbReference>
<keyword evidence="7" id="KW-0472">Membrane</keyword>
<feature type="domain" description="Bacterial surface antigen (D15)" evidence="11">
    <location>
        <begin position="332"/>
        <end position="597"/>
    </location>
</feature>
<feature type="domain" description="TamA POTRA" evidence="12">
    <location>
        <begin position="46"/>
        <end position="123"/>
    </location>
</feature>
<dbReference type="Pfam" id="PF17243">
    <property type="entry name" value="POTRA_TamA_1"/>
    <property type="match status" value="1"/>
</dbReference>
<evidence type="ECO:0000256" key="1">
    <source>
        <dbReference type="ARBA" id="ARBA00004442"/>
    </source>
</evidence>
<accession>A0A2Z6E0H9</accession>
<evidence type="ECO:0000259" key="11">
    <source>
        <dbReference type="Pfam" id="PF01103"/>
    </source>
</evidence>
<evidence type="ECO:0000313" key="14">
    <source>
        <dbReference type="Proteomes" id="UP000262004"/>
    </source>
</evidence>
<evidence type="ECO:0000256" key="3">
    <source>
        <dbReference type="ARBA" id="ARBA00015419"/>
    </source>
</evidence>
<sequence length="597" mass="65991">MERTRQVPLRVVLGVVWAFSVPVASGAQDEPSVAAPERAEQTAPPSVRVEGVTGRLRTNVARTVAQVPRACAMASPERDAAWRRRVVAKAESALRALGHFHAKVTARWADDAPCSPLVLTIDPGPPTRWSHVAITIDGPLSDSDAAQAWRATVPLKVGEVVDQGAFDATRDGLLALAQREGFVDARFRRKALIVDRTRNTAEAWLVLESGAPLVIGAIDAHDAPVEASVLRRALPVAPGDRYRLEAVAEAQRSLMSTEWFDRVRVLPDWAARTGDRVPLRIESTPAPRRRYEAALGYFSDIGAQLRGTIAWPLLNRRGHQGEITLLFARETQRLTFDYRVPRRHPKTEFLLWHGEWSRESRLGLTEQTAQVGLSWTRVRDAWTLSVGSDWLRSRTDSGSAVTQSHFWLQHLTVGWQGFDDSLFPTRGFGWQATVRGATRRLLSSDDLMQMHLRGQFAWPFGRTIVRARGEWGTTWGGKLTELPRALRFFAGGDRSVRGYGYQTLAPRDGSGRVLGGQHLVVASVELLHPVGPPGWYGALFFDTGQAFDSWLDFAPASAIGVGARWRSPVGLLQVDLAVPLDGDRRTPRLHLGLGVTF</sequence>
<dbReference type="GO" id="GO:0009279">
    <property type="term" value="C:cell outer membrane"/>
    <property type="evidence" value="ECO:0007669"/>
    <property type="project" value="UniProtKB-SubCell"/>
</dbReference>
<dbReference type="InterPro" id="IPR035243">
    <property type="entry name" value="TamA_POTRA_Dom_1"/>
</dbReference>
<keyword evidence="14" id="KW-1185">Reference proteome</keyword>
<evidence type="ECO:0000259" key="12">
    <source>
        <dbReference type="Pfam" id="PF17243"/>
    </source>
</evidence>
<keyword evidence="5" id="KW-0812">Transmembrane</keyword>
<gene>
    <name evidence="13" type="ORF">HPTL_2042</name>
</gene>
<keyword evidence="6" id="KW-0732">Signal</keyword>
<dbReference type="Pfam" id="PF01103">
    <property type="entry name" value="Omp85"/>
    <property type="match status" value="1"/>
</dbReference>
<dbReference type="AlphaFoldDB" id="A0A2Z6E0H9"/>
<protein>
    <recommendedName>
        <fullName evidence="3">Translocation and assembly module subunit TamA</fullName>
    </recommendedName>
    <alternativeName>
        <fullName evidence="9">Autotransporter assembly factor TamA</fullName>
    </alternativeName>
</protein>